<dbReference type="InterPro" id="IPR001451">
    <property type="entry name" value="Hexapep"/>
</dbReference>
<evidence type="ECO:0000256" key="1">
    <source>
        <dbReference type="ARBA" id="ARBA00007274"/>
    </source>
</evidence>
<evidence type="ECO:0000313" key="6">
    <source>
        <dbReference type="Proteomes" id="UP001058602"/>
    </source>
</evidence>
<protein>
    <submittedName>
        <fullName evidence="5">Serine acetyltransferase</fullName>
    </submittedName>
</protein>
<dbReference type="CDD" id="cd03354">
    <property type="entry name" value="LbH_SAT"/>
    <property type="match status" value="1"/>
</dbReference>
<keyword evidence="6" id="KW-1185">Reference proteome</keyword>
<dbReference type="Gene3D" id="2.160.10.10">
    <property type="entry name" value="Hexapeptide repeat proteins"/>
    <property type="match status" value="1"/>
</dbReference>
<dbReference type="Proteomes" id="UP001058602">
    <property type="component" value="Chromosome 2"/>
</dbReference>
<keyword evidence="3" id="KW-0677">Repeat</keyword>
<dbReference type="InterPro" id="IPR018357">
    <property type="entry name" value="Hexapep_transf_CS"/>
</dbReference>
<dbReference type="Pfam" id="PF00132">
    <property type="entry name" value="Hexapep"/>
    <property type="match status" value="1"/>
</dbReference>
<dbReference type="InterPro" id="IPR045304">
    <property type="entry name" value="LbH_SAT"/>
</dbReference>
<dbReference type="EMBL" id="CP102097">
    <property type="protein sequence ID" value="UUM33086.1"/>
    <property type="molecule type" value="Genomic_DNA"/>
</dbReference>
<gene>
    <name evidence="5" type="ORF">NP165_16190</name>
</gene>
<accession>A0ABY5LNV7</accession>
<dbReference type="InterPro" id="IPR011004">
    <property type="entry name" value="Trimer_LpxA-like_sf"/>
</dbReference>
<evidence type="ECO:0000256" key="4">
    <source>
        <dbReference type="ARBA" id="ARBA00023315"/>
    </source>
</evidence>
<name>A0ABY5LNV7_9VIBR</name>
<dbReference type="SUPFAM" id="SSF51161">
    <property type="entry name" value="Trimeric LpxA-like enzymes"/>
    <property type="match status" value="1"/>
</dbReference>
<keyword evidence="4" id="KW-0012">Acyltransferase</keyword>
<organism evidence="5 6">
    <name type="scientific">Vibrio japonicus</name>
    <dbReference type="NCBI Taxonomy" id="1824638"/>
    <lineage>
        <taxon>Bacteria</taxon>
        <taxon>Pseudomonadati</taxon>
        <taxon>Pseudomonadota</taxon>
        <taxon>Gammaproteobacteria</taxon>
        <taxon>Vibrionales</taxon>
        <taxon>Vibrionaceae</taxon>
        <taxon>Vibrio</taxon>
    </lineage>
</organism>
<sequence length="190" mass="21141">MQEHSLSYLVKSDLYRQNGSVSLKIFLRDLCFRKGFKFVFWMRLAKHFDSNPILRILPKLMFMYYKRAYTSDVNYRANVGPGFSMYHVFATSWGQNVTIGSNATIVHCVTIAGKNNQFPTIKDNVYIGTGAVILGGITIGNNAVVGANAVVTKDVPDNAIVVGNPGKIISYNGSSSSQRHIWKFDSCNNT</sequence>
<dbReference type="PANTHER" id="PTHR42811">
    <property type="entry name" value="SERINE ACETYLTRANSFERASE"/>
    <property type="match status" value="1"/>
</dbReference>
<evidence type="ECO:0000256" key="2">
    <source>
        <dbReference type="ARBA" id="ARBA00022679"/>
    </source>
</evidence>
<dbReference type="PROSITE" id="PS00101">
    <property type="entry name" value="HEXAPEP_TRANSFERASES"/>
    <property type="match status" value="1"/>
</dbReference>
<evidence type="ECO:0000313" key="5">
    <source>
        <dbReference type="EMBL" id="UUM33086.1"/>
    </source>
</evidence>
<proteinExistence type="inferred from homology"/>
<comment type="similarity">
    <text evidence="1">Belongs to the transferase hexapeptide repeat family.</text>
</comment>
<reference evidence="5" key="1">
    <citation type="submission" date="2022-07" db="EMBL/GenBank/DDBJ databases">
        <title>Complete genome of Vibrio japonicus strain JCM 31412T and phylogenomic assessment of the Nereis clade of the genus Vibrio.</title>
        <authorList>
            <person name="Shlafstein M.D."/>
            <person name="Emsley S.A."/>
            <person name="Ushijima B."/>
            <person name="Videau P."/>
            <person name="Saw J.H."/>
        </authorList>
    </citation>
    <scope>NUCLEOTIDE SEQUENCE</scope>
    <source>
        <strain evidence="5">JCM 31412</strain>
    </source>
</reference>
<evidence type="ECO:0000256" key="3">
    <source>
        <dbReference type="ARBA" id="ARBA00022737"/>
    </source>
</evidence>
<keyword evidence="2" id="KW-0808">Transferase</keyword>
<dbReference type="RefSeq" id="WP_257086784.1">
    <property type="nucleotide sequence ID" value="NZ_CP102097.1"/>
</dbReference>